<feature type="region of interest" description="Disordered" evidence="1">
    <location>
        <begin position="22"/>
        <end position="52"/>
    </location>
</feature>
<evidence type="ECO:0000313" key="3">
    <source>
        <dbReference type="EMBL" id="CAA9986892.1"/>
    </source>
</evidence>
<dbReference type="Proteomes" id="UP000031513">
    <property type="component" value="Chromosome 5"/>
</dbReference>
<dbReference type="KEGG" id="pkn:PKNH_0500500"/>
<keyword evidence="4" id="KW-1185">Reference proteome</keyword>
<protein>
    <submittedName>
        <fullName evidence="3">SICAvar, type I</fullName>
    </submittedName>
</protein>
<dbReference type="InParanoid" id="A0A679L2A2"/>
<dbReference type="InterPro" id="IPR024285">
    <property type="entry name" value="SICA_extracell_b"/>
</dbReference>
<feature type="non-terminal residue" evidence="3">
    <location>
        <position position="227"/>
    </location>
</feature>
<name>A0A679L2A2_PLAKH</name>
<feature type="region of interest" description="Disordered" evidence="1">
    <location>
        <begin position="160"/>
        <end position="185"/>
    </location>
</feature>
<gene>
    <name evidence="3" type="ORF">PKNH_0500500</name>
</gene>
<evidence type="ECO:0000256" key="1">
    <source>
        <dbReference type="SAM" id="MobiDB-lite"/>
    </source>
</evidence>
<dbReference type="EMBL" id="AM910987">
    <property type="protein sequence ID" value="CAA9986892.1"/>
    <property type="molecule type" value="Genomic_DNA"/>
</dbReference>
<proteinExistence type="predicted"/>
<dbReference type="GeneID" id="62348053"/>
<evidence type="ECO:0000313" key="4">
    <source>
        <dbReference type="Proteomes" id="UP000031513"/>
    </source>
</evidence>
<accession>A0A679L2A2</accession>
<evidence type="ECO:0000259" key="2">
    <source>
        <dbReference type="Pfam" id="PF12878"/>
    </source>
</evidence>
<dbReference type="AlphaFoldDB" id="A0A679L2A2"/>
<dbReference type="VEuPathDB" id="PlasmoDB:PKNH_0500500"/>
<feature type="compositionally biased region" description="Polar residues" evidence="1">
    <location>
        <begin position="24"/>
        <end position="33"/>
    </location>
</feature>
<dbReference type="Pfam" id="PF12878">
    <property type="entry name" value="SICA_beta"/>
    <property type="match status" value="1"/>
</dbReference>
<feature type="domain" description="Schizont-infected cell agglutination extracellular beta" evidence="2">
    <location>
        <begin position="2"/>
        <end position="156"/>
    </location>
</feature>
<dbReference type="RefSeq" id="XP_038969504.1">
    <property type="nucleotide sequence ID" value="XM_039113893.1"/>
</dbReference>
<sequence>STFWKSGGEVATLWEELSKAMKTNGGTDTNGNPCGTMDDGTTGTGGSRQATDPERKACNYLHAGLTKLYNPTSSTTTSSSSSGPLSLNDKNPLLRQTVGCLLLHSYAKKMKSEAKCLVESGISKAFKDAGSCNGSSGKEPCVPCQWKEDIFTTCSITTTGTGTETADEKLKGVQPQINETSSTTTKENINLTPSLCDQLQCAVPKWFDNQNNKQVSFTSSTTTNMTW</sequence>
<reference evidence="3 4" key="1">
    <citation type="journal article" date="2008" name="Nature">
        <title>The genome of Plasmodium knowlesi strain H, a zoonotic malaria parasite with host range from monkey to man.</title>
        <authorList>
            <person name="Pain A."/>
            <person name="Boehme U."/>
            <person name="Berry A.E."/>
            <person name="Mungall K."/>
            <person name="Finn R."/>
            <person name="Jackson A.P."/>
            <person name="Mourier T."/>
            <person name="Mistry J."/>
            <person name="Pasini E.M."/>
            <person name="Aslett M."/>
            <person name="Balasubrammaniam S."/>
            <person name="Borgwardt K."/>
            <person name="Brooks K."/>
            <person name="Carret C."/>
            <person name="Carver T.J."/>
            <person name="Cherevach I."/>
            <person name="Chillingworth T."/>
            <person name="Clarke T.G."/>
            <person name="Galinski M.R."/>
            <person name="Hall N."/>
            <person name="Harper D."/>
            <person name="Harris D."/>
            <person name="Hauser H."/>
            <person name="Ivens A."/>
            <person name="Janssen C.S."/>
            <person name="Keane T."/>
            <person name="Larke N."/>
            <person name="Lapp S."/>
            <person name="Marti M."/>
            <person name="Moule S."/>
            <person name="Meyer I.M."/>
            <person name="Ormond D."/>
            <person name="Peters N."/>
            <person name="Sanders M."/>
            <person name="Sanders S."/>
            <person name="Sergeant T.J."/>
            <person name="Simmonds M."/>
            <person name="Smith F."/>
            <person name="Squares R."/>
            <person name="Thurston S."/>
            <person name="Tivey A.R."/>
            <person name="Walker D."/>
            <person name="White B."/>
            <person name="Zuiderwijk E."/>
            <person name="Churcher C."/>
            <person name="Quail M.A."/>
            <person name="Cowman A.F."/>
            <person name="Turner C.M.R."/>
            <person name="Rajandream M.A."/>
            <person name="Kocken C.H.M."/>
            <person name="Thomas A.W."/>
            <person name="Newbold C.I."/>
            <person name="Barrell B.G."/>
            <person name="Berriman M."/>
        </authorList>
    </citation>
    <scope>NUCLEOTIDE SEQUENCE [LARGE SCALE GENOMIC DNA]</scope>
    <source>
        <strain evidence="3 4">H</strain>
    </source>
</reference>
<feature type="non-terminal residue" evidence="3">
    <location>
        <position position="1"/>
    </location>
</feature>
<feature type="compositionally biased region" description="Polar residues" evidence="1">
    <location>
        <begin position="175"/>
        <end position="185"/>
    </location>
</feature>
<organism evidence="3 4">
    <name type="scientific">Plasmodium knowlesi (strain H)</name>
    <dbReference type="NCBI Taxonomy" id="5851"/>
    <lineage>
        <taxon>Eukaryota</taxon>
        <taxon>Sar</taxon>
        <taxon>Alveolata</taxon>
        <taxon>Apicomplexa</taxon>
        <taxon>Aconoidasida</taxon>
        <taxon>Haemosporida</taxon>
        <taxon>Plasmodiidae</taxon>
        <taxon>Plasmodium</taxon>
        <taxon>Plasmodium (Plasmodium)</taxon>
    </lineage>
</organism>